<accession>J4U5V0</accession>
<dbReference type="EMBL" id="ALBS01000327">
    <property type="protein sequence ID" value="EJT45415.1"/>
    <property type="molecule type" value="Genomic_DNA"/>
</dbReference>
<name>J4U5V0_TRIAS</name>
<dbReference type="VEuPathDB" id="FungiDB:A1Q1_06178"/>
<evidence type="ECO:0000313" key="4">
    <source>
        <dbReference type="Proteomes" id="UP000002748"/>
    </source>
</evidence>
<evidence type="ECO:0000256" key="1">
    <source>
        <dbReference type="SAM" id="MobiDB-lite"/>
    </source>
</evidence>
<dbReference type="Proteomes" id="UP000002748">
    <property type="component" value="Unassembled WGS sequence"/>
</dbReference>
<dbReference type="KEGG" id="tasa:A1Q1_06178"/>
<dbReference type="OrthoDB" id="278430at2759"/>
<feature type="compositionally biased region" description="Low complexity" evidence="1">
    <location>
        <begin position="763"/>
        <end position="778"/>
    </location>
</feature>
<dbReference type="InterPro" id="IPR036867">
    <property type="entry name" value="R3H_dom_sf"/>
</dbReference>
<feature type="region of interest" description="Disordered" evidence="1">
    <location>
        <begin position="346"/>
        <end position="447"/>
    </location>
</feature>
<reference evidence="3 4" key="1">
    <citation type="journal article" date="2012" name="Eukaryot. Cell">
        <title>Draft genome sequence of CBS 2479, the standard type strain of Trichosporon asahii.</title>
        <authorList>
            <person name="Yang R.Y."/>
            <person name="Li H.T."/>
            <person name="Zhu H."/>
            <person name="Zhou G.P."/>
            <person name="Wang M."/>
            <person name="Wang L."/>
        </authorList>
    </citation>
    <scope>NUCLEOTIDE SEQUENCE [LARGE SCALE GENOMIC DNA]</scope>
    <source>
        <strain evidence="4">ATCC 90039 / CBS 2479 / JCM 2466 / KCTC 7840 / NCYC 2677 / UAMH 7654</strain>
    </source>
</reference>
<comment type="caution">
    <text evidence="3">The sequence shown here is derived from an EMBL/GenBank/DDBJ whole genome shotgun (WGS) entry which is preliminary data.</text>
</comment>
<feature type="region of interest" description="Disordered" evidence="1">
    <location>
        <begin position="540"/>
        <end position="598"/>
    </location>
</feature>
<feature type="compositionally biased region" description="Low complexity" evidence="1">
    <location>
        <begin position="137"/>
        <end position="157"/>
    </location>
</feature>
<feature type="compositionally biased region" description="Pro residues" evidence="1">
    <location>
        <begin position="752"/>
        <end position="762"/>
    </location>
</feature>
<feature type="domain" description="SUZ" evidence="2">
    <location>
        <begin position="269"/>
        <end position="346"/>
    </location>
</feature>
<feature type="compositionally biased region" description="Basic residues" evidence="1">
    <location>
        <begin position="739"/>
        <end position="750"/>
    </location>
</feature>
<proteinExistence type="predicted"/>
<evidence type="ECO:0000313" key="3">
    <source>
        <dbReference type="EMBL" id="EJT45415.1"/>
    </source>
</evidence>
<organism evidence="3 4">
    <name type="scientific">Trichosporon asahii var. asahii (strain ATCC 90039 / CBS 2479 / JCM 2466 / KCTC 7840 / NBRC 103889/ NCYC 2677 / UAMH 7654)</name>
    <name type="common">Yeast</name>
    <dbReference type="NCBI Taxonomy" id="1186058"/>
    <lineage>
        <taxon>Eukaryota</taxon>
        <taxon>Fungi</taxon>
        <taxon>Dikarya</taxon>
        <taxon>Basidiomycota</taxon>
        <taxon>Agaricomycotina</taxon>
        <taxon>Tremellomycetes</taxon>
        <taxon>Trichosporonales</taxon>
        <taxon>Trichosporonaceae</taxon>
        <taxon>Trichosporon</taxon>
    </lineage>
</organism>
<protein>
    <recommendedName>
        <fullName evidence="2">SUZ domain-containing protein</fullName>
    </recommendedName>
</protein>
<dbReference type="Pfam" id="PF12752">
    <property type="entry name" value="SUZ"/>
    <property type="match status" value="1"/>
</dbReference>
<dbReference type="HOGENOM" id="CLU_336219_0_0_1"/>
<dbReference type="GeneID" id="25989690"/>
<feature type="compositionally biased region" description="Low complexity" evidence="1">
    <location>
        <begin position="573"/>
        <end position="585"/>
    </location>
</feature>
<dbReference type="GO" id="GO:0003676">
    <property type="term" value="F:nucleic acid binding"/>
    <property type="evidence" value="ECO:0007669"/>
    <property type="project" value="InterPro"/>
</dbReference>
<dbReference type="PROSITE" id="PS51673">
    <property type="entry name" value="SUZ"/>
    <property type="match status" value="1"/>
</dbReference>
<feature type="compositionally biased region" description="Polar residues" evidence="1">
    <location>
        <begin position="126"/>
        <end position="136"/>
    </location>
</feature>
<feature type="compositionally biased region" description="Low complexity" evidence="1">
    <location>
        <begin position="634"/>
        <end position="654"/>
    </location>
</feature>
<feature type="region of interest" description="Disordered" evidence="1">
    <location>
        <begin position="296"/>
        <end position="326"/>
    </location>
</feature>
<feature type="compositionally biased region" description="Low complexity" evidence="1">
    <location>
        <begin position="400"/>
        <end position="429"/>
    </location>
</feature>
<feature type="compositionally biased region" description="Polar residues" evidence="1">
    <location>
        <begin position="66"/>
        <end position="76"/>
    </location>
</feature>
<dbReference type="AlphaFoldDB" id="J4U5V0"/>
<feature type="region of interest" description="Disordered" evidence="1">
    <location>
        <begin position="111"/>
        <end position="157"/>
    </location>
</feature>
<sequence length="848" mass="90765">MLTPRLGAMPLSTPLGSLALDPQESSNKPDSCDTAGADITDTTQDTPMPASKSAPLGIPEREDLNRSPSPALTVSNGTIASSIESISPPYPTWTRLPVDPLDLSRYVRPLLTHSPTSPPSVIESLAPTNSTMASPNPTSASAGSLPTSTSSSNSPKADVGFGSMHAEDELKKALSNKDRMFVLMLGKEFEAFIGRVHRGEYTGRIPPSQASAAASLVESLYPSKKIDVTAISKYQRMLTYKLAEWYGLRAAPGIEGSMVVGVLGALEEKTLSLRVSTLVPEATAPQMQQFRIMQREAPAGDDDSPSRGTSISGDDGTESSGPRGKSLQERAEAYALARKRIIGDDDLRDDDSLSAGASAGNTRSRQTSRFGDDDDDEMDAVPRRPYGPDFEFVYPSLYHPSPEAQQQPPSAPSSVTSSSMPTNPGYGYQPTPPPYQGGGYAPPTMGQQAMGYDGRQYNMPPYANQAYGQMPMNAYGQAPWAQQGGMGPGPMMGQQVPMMPMGQGWYPPEMSMAPSGPSMMPMIPQGMPYAPNMGYQGPMLAQPTPIRADPLSSTSSSISSRSYQDVHSRPHSRGSTTSTRSAASSVRLGAIYPTTQQPGYGYRQKAVKAQSTYSTLKSVNLHEGKRNGRQSPASTTSSRSSRRTSSIHIQQPQPGQHPLPQRPDWAANNVPYHPTALHISPSAGGEPSTSDFPPLHRGPGTNAEPMQIEKVKMRPNGSHSNPTVWSGSSGSRPSPQPHHLSHHNPHHNPHHTPVPTPPPQLTPPAIAIIPNPMNRAAALLDSNSDPDFPRRTPSGRTPSLYDPSAPKIKSQPAPQPDEVEMMASLSVDGQPSQQGSRAPSYAKIVRRD</sequence>
<gene>
    <name evidence="3" type="ORF">A1Q1_06178</name>
</gene>
<dbReference type="InterPro" id="IPR024771">
    <property type="entry name" value="SUZ"/>
</dbReference>
<feature type="region of interest" description="Disordered" evidence="1">
    <location>
        <begin position="1"/>
        <end position="76"/>
    </location>
</feature>
<evidence type="ECO:0000259" key="2">
    <source>
        <dbReference type="PROSITE" id="PS51673"/>
    </source>
</evidence>
<dbReference type="Gene3D" id="3.30.1370.50">
    <property type="entry name" value="R3H-like domain"/>
    <property type="match status" value="1"/>
</dbReference>
<feature type="compositionally biased region" description="Low complexity" evidence="1">
    <location>
        <begin position="552"/>
        <end position="562"/>
    </location>
</feature>
<feature type="region of interest" description="Disordered" evidence="1">
    <location>
        <begin position="617"/>
        <end position="848"/>
    </location>
</feature>
<dbReference type="RefSeq" id="XP_014176862.1">
    <property type="nucleotide sequence ID" value="XM_014321387.1"/>
</dbReference>
<feature type="compositionally biased region" description="Polar residues" evidence="1">
    <location>
        <begin position="827"/>
        <end position="837"/>
    </location>
</feature>